<protein>
    <submittedName>
        <fullName evidence="1">Uncharacterized protein</fullName>
    </submittedName>
</protein>
<accession>A0A3N4HYD7</accession>
<reference evidence="1 2" key="1">
    <citation type="journal article" date="2018" name="Nat. Ecol. Evol.">
        <title>Pezizomycetes genomes reveal the molecular basis of ectomycorrhizal truffle lifestyle.</title>
        <authorList>
            <person name="Murat C."/>
            <person name="Payen T."/>
            <person name="Noel B."/>
            <person name="Kuo A."/>
            <person name="Morin E."/>
            <person name="Chen J."/>
            <person name="Kohler A."/>
            <person name="Krizsan K."/>
            <person name="Balestrini R."/>
            <person name="Da Silva C."/>
            <person name="Montanini B."/>
            <person name="Hainaut M."/>
            <person name="Levati E."/>
            <person name="Barry K.W."/>
            <person name="Belfiori B."/>
            <person name="Cichocki N."/>
            <person name="Clum A."/>
            <person name="Dockter R.B."/>
            <person name="Fauchery L."/>
            <person name="Guy J."/>
            <person name="Iotti M."/>
            <person name="Le Tacon F."/>
            <person name="Lindquist E.A."/>
            <person name="Lipzen A."/>
            <person name="Malagnac F."/>
            <person name="Mello A."/>
            <person name="Molinier V."/>
            <person name="Miyauchi S."/>
            <person name="Poulain J."/>
            <person name="Riccioni C."/>
            <person name="Rubini A."/>
            <person name="Sitrit Y."/>
            <person name="Splivallo R."/>
            <person name="Traeger S."/>
            <person name="Wang M."/>
            <person name="Zifcakova L."/>
            <person name="Wipf D."/>
            <person name="Zambonelli A."/>
            <person name="Paolocci F."/>
            <person name="Nowrousian M."/>
            <person name="Ottonello S."/>
            <person name="Baldrian P."/>
            <person name="Spatafora J.W."/>
            <person name="Henrissat B."/>
            <person name="Nagy L.G."/>
            <person name="Aury J.M."/>
            <person name="Wincker P."/>
            <person name="Grigoriev I.V."/>
            <person name="Bonfante P."/>
            <person name="Martin F.M."/>
        </authorList>
    </citation>
    <scope>NUCLEOTIDE SEQUENCE [LARGE SCALE GENOMIC DNA]</scope>
    <source>
        <strain evidence="1 2">RN42</strain>
    </source>
</reference>
<gene>
    <name evidence="1" type="ORF">BJ508DRAFT_169972</name>
</gene>
<organism evidence="1 2">
    <name type="scientific">Ascobolus immersus RN42</name>
    <dbReference type="NCBI Taxonomy" id="1160509"/>
    <lineage>
        <taxon>Eukaryota</taxon>
        <taxon>Fungi</taxon>
        <taxon>Dikarya</taxon>
        <taxon>Ascomycota</taxon>
        <taxon>Pezizomycotina</taxon>
        <taxon>Pezizomycetes</taxon>
        <taxon>Pezizales</taxon>
        <taxon>Ascobolaceae</taxon>
        <taxon>Ascobolus</taxon>
    </lineage>
</organism>
<dbReference type="Proteomes" id="UP000275078">
    <property type="component" value="Unassembled WGS sequence"/>
</dbReference>
<evidence type="ECO:0000313" key="1">
    <source>
        <dbReference type="EMBL" id="RPA77518.1"/>
    </source>
</evidence>
<sequence length="114" mass="12710">MCDGTSNQVDTIACRSILPCLSSQATCVAKLRTLYIIHQLSSNSLKSSFPFRLDPTSPGISLATTGSRIATTSTIPQWFGSQVLSSYFADHEPRWEWDKAEQCHQPKLLQHQKI</sequence>
<name>A0A3N4HYD7_ASCIM</name>
<dbReference type="EMBL" id="ML119725">
    <property type="protein sequence ID" value="RPA77518.1"/>
    <property type="molecule type" value="Genomic_DNA"/>
</dbReference>
<keyword evidence="2" id="KW-1185">Reference proteome</keyword>
<dbReference type="AlphaFoldDB" id="A0A3N4HYD7"/>
<proteinExistence type="predicted"/>
<evidence type="ECO:0000313" key="2">
    <source>
        <dbReference type="Proteomes" id="UP000275078"/>
    </source>
</evidence>